<dbReference type="InterPro" id="IPR013253">
    <property type="entry name" value="Spc7_domain"/>
</dbReference>
<feature type="compositionally biased region" description="Low complexity" evidence="2">
    <location>
        <begin position="629"/>
        <end position="660"/>
    </location>
</feature>
<feature type="compositionally biased region" description="Low complexity" evidence="2">
    <location>
        <begin position="268"/>
        <end position="283"/>
    </location>
</feature>
<feature type="compositionally biased region" description="Polar residues" evidence="2">
    <location>
        <begin position="320"/>
        <end position="331"/>
    </location>
</feature>
<organism evidence="4 5">
    <name type="scientific">Emericellopsis atlantica</name>
    <dbReference type="NCBI Taxonomy" id="2614577"/>
    <lineage>
        <taxon>Eukaryota</taxon>
        <taxon>Fungi</taxon>
        <taxon>Dikarya</taxon>
        <taxon>Ascomycota</taxon>
        <taxon>Pezizomycotina</taxon>
        <taxon>Sordariomycetes</taxon>
        <taxon>Hypocreomycetidae</taxon>
        <taxon>Hypocreales</taxon>
        <taxon>Bionectriaceae</taxon>
        <taxon>Emericellopsis</taxon>
    </lineage>
</organism>
<dbReference type="GO" id="GO:0034501">
    <property type="term" value="P:protein localization to kinetochore"/>
    <property type="evidence" value="ECO:0007669"/>
    <property type="project" value="TreeGrafter"/>
</dbReference>
<dbReference type="Proteomes" id="UP000887229">
    <property type="component" value="Unassembled WGS sequence"/>
</dbReference>
<feature type="compositionally biased region" description="Polar residues" evidence="2">
    <location>
        <begin position="871"/>
        <end position="880"/>
    </location>
</feature>
<reference evidence="4" key="1">
    <citation type="journal article" date="2021" name="IMA Fungus">
        <title>Genomic characterization of three marine fungi, including Emericellopsis atlantica sp. nov. with signatures of a generalist lifestyle and marine biomass degradation.</title>
        <authorList>
            <person name="Hagestad O.C."/>
            <person name="Hou L."/>
            <person name="Andersen J.H."/>
            <person name="Hansen E.H."/>
            <person name="Altermark B."/>
            <person name="Li C."/>
            <person name="Kuhnert E."/>
            <person name="Cox R.J."/>
            <person name="Crous P.W."/>
            <person name="Spatafora J.W."/>
            <person name="Lail K."/>
            <person name="Amirebrahimi M."/>
            <person name="Lipzen A."/>
            <person name="Pangilinan J."/>
            <person name="Andreopoulos W."/>
            <person name="Hayes R.D."/>
            <person name="Ng V."/>
            <person name="Grigoriev I.V."/>
            <person name="Jackson S.A."/>
            <person name="Sutton T.D.S."/>
            <person name="Dobson A.D.W."/>
            <person name="Rama T."/>
        </authorList>
    </citation>
    <scope>NUCLEOTIDE SEQUENCE</scope>
    <source>
        <strain evidence="4">TS7</strain>
    </source>
</reference>
<dbReference type="Pfam" id="PF08317">
    <property type="entry name" value="Spc7"/>
    <property type="match status" value="1"/>
</dbReference>
<keyword evidence="1" id="KW-0175">Coiled coil</keyword>
<feature type="compositionally biased region" description="Basic and acidic residues" evidence="2">
    <location>
        <begin position="780"/>
        <end position="798"/>
    </location>
</feature>
<dbReference type="SMART" id="SM01315">
    <property type="entry name" value="Spc7_N"/>
    <property type="match status" value="1"/>
</dbReference>
<proteinExistence type="predicted"/>
<accession>A0A9P7ZQI5</accession>
<feature type="coiled-coil region" evidence="1">
    <location>
        <begin position="1121"/>
        <end position="1201"/>
    </location>
</feature>
<comment type="caution">
    <text evidence="4">The sequence shown here is derived from an EMBL/GenBank/DDBJ whole genome shotgun (WGS) entry which is preliminary data.</text>
</comment>
<feature type="region of interest" description="Disordered" evidence="2">
    <location>
        <begin position="629"/>
        <end position="715"/>
    </location>
</feature>
<feature type="region of interest" description="Disordered" evidence="2">
    <location>
        <begin position="102"/>
        <end position="341"/>
    </location>
</feature>
<feature type="compositionally biased region" description="Polar residues" evidence="2">
    <location>
        <begin position="887"/>
        <end position="912"/>
    </location>
</feature>
<dbReference type="EMBL" id="MU251249">
    <property type="protein sequence ID" value="KAG9255947.1"/>
    <property type="molecule type" value="Genomic_DNA"/>
</dbReference>
<dbReference type="PANTHER" id="PTHR28260:SF1">
    <property type="entry name" value="SPINDLE POLE BODY COMPONENT SPC105"/>
    <property type="match status" value="1"/>
</dbReference>
<gene>
    <name evidence="4" type="ORF">F5Z01DRAFT_748890</name>
</gene>
<feature type="region of interest" description="Disordered" evidence="2">
    <location>
        <begin position="571"/>
        <end position="608"/>
    </location>
</feature>
<feature type="compositionally biased region" description="Polar residues" evidence="2">
    <location>
        <begin position="233"/>
        <end position="242"/>
    </location>
</feature>
<feature type="domain" description="Spc7 kinetochore protein" evidence="3">
    <location>
        <begin position="939"/>
        <end position="1261"/>
    </location>
</feature>
<dbReference type="PANTHER" id="PTHR28260">
    <property type="entry name" value="SPINDLE POLE BODY COMPONENT SPC105"/>
    <property type="match status" value="1"/>
</dbReference>
<dbReference type="RefSeq" id="XP_046119871.1">
    <property type="nucleotide sequence ID" value="XM_046266994.1"/>
</dbReference>
<dbReference type="Pfam" id="PF18210">
    <property type="entry name" value="Knl1_RWD_C"/>
    <property type="match status" value="1"/>
</dbReference>
<feature type="compositionally biased region" description="Low complexity" evidence="2">
    <location>
        <begin position="671"/>
        <end position="682"/>
    </location>
</feature>
<evidence type="ECO:0000259" key="3">
    <source>
        <dbReference type="SMART" id="SM00787"/>
    </source>
</evidence>
<feature type="compositionally biased region" description="Low complexity" evidence="2">
    <location>
        <begin position="102"/>
        <end position="120"/>
    </location>
</feature>
<dbReference type="Pfam" id="PF15402">
    <property type="entry name" value="MELT_2"/>
    <property type="match status" value="6"/>
</dbReference>
<sequence>MAPTTDATMPPVRRARKSIGSSTFGRKGHDKENATIDLGSASVTNRKSRSKSMGPGGLDALQQASGNRRASLAAPLKPRSILKPTIAALPEIPLLKKKLLPDAPARSSSLSSANDDSSGSKIALRTEEEQQAAARERDERQRRDARRKSLANRRVSFAAEATLHTFSIPDFQDTTASSEASRRASAKAAAAAESDEQPEVEQAGILEAHEESQQARSRRSSGLPQFHDRADDTATTLYSSDSEPADVVEEIASDEEEEVDSNSDSADDGTMMTMVTEEVTGTTNASDRSDQSLDSEDEAESSTLDEVLRQAAHRAGMQDLTENPTAYGQNNDDYKEEDDEEVIPSFGWIKKPSALPTATAAAGGSGRATPSGTDLADARDGDTQASLGMEMDMTSAVGGILKPMPEEEGEPDMDEDMSMDVTKVIGGILGQNRVQPVDDAPEVEDEEQPMEEATRELTTAIGGIRSAQHDDYETNHEGHEDMSMELTTILGGVLGKNKRPTVTNTGPVEDATMDMTTGFGRIVIESDKPENNDGESTMGMDVTTAIGGIIGSTNGGSPMRDLGRKIMVEEADTPNSPGKAIRAAVSQAPASRSKSPLRHAENDENADPGLWAFAGQGLRRSIRAPAAAEVAAAAPSSRTPSPEKSATPRSRPRSQSTSPRKQVPAQQQRITRSATRSKSKSASPEKVSRQPSAEILTPSPTKRPRRRSSIVQNAVAGTPVSQVTLTPQRPLTGVGVDRSGLGSPKVAVLLDRRESLGNAATDFVPGTRAVTFQDPRDLAEQVDRERQEEFQKEDDHTAGQDSTFNLRGMIDSLSPKRMPLKGRKSLHVGSANGLLGKRPAELDDDDDSDAEPRDGVKRLKGHQGSPVKNVRLQNPPSRIETTGGLMRSSQLNLEQPETTPLLSSPGKNGQSETPRHQLRFKEAEEDPTTREVDFHHSPVKDAAQLARAAEEGRIHLQDFLNMTSIRFMELTTTKRRHTAAPASFKNGHLASGEEDTSLERYVVAGACTVPTLELYQHCCRELKKYISKGRRIVKDVEIDTFNENPPLFREYVTATPDVKALMDSQFKNVKTHARLLSKAKWYEWRMMVQDGLRQGLFKISEDMESDAALLQKQTDLIASVLPELEKRHQRLLEESADLEEVAQELAESDPAVLEATREDLTELDLDIARKRKMIADLRQEYEESEAEVQLLSEKKDSCLAEISQSERIREACRGWTSADIDTFRVLDGVQAITQEHGWAVTGITGTNLSMAYKGEVQLDFDTATLQSASPDSRLEIRYVGDQKEYNAVAQTPEKEAVLHCIRNQVRAIAQDRTSFAKVLSFVATGWHKAQYVGSQLRRINTTLPTTVEKMSDTSFLVKTSILLVPLETRVEIVLSLHGRESLERVDFDIRPAAKVVYGEHFNEDKINEYLTTRLGEYVGALEEDWSDIIIELRDRLIARGQKQ</sequence>
<evidence type="ECO:0000256" key="1">
    <source>
        <dbReference type="SAM" id="Coils"/>
    </source>
</evidence>
<evidence type="ECO:0000313" key="4">
    <source>
        <dbReference type="EMBL" id="KAG9255947.1"/>
    </source>
</evidence>
<dbReference type="GeneID" id="70297897"/>
<evidence type="ECO:0000313" key="5">
    <source>
        <dbReference type="Proteomes" id="UP000887229"/>
    </source>
</evidence>
<feature type="compositionally biased region" description="Basic and acidic residues" evidence="2">
    <location>
        <begin position="124"/>
        <end position="142"/>
    </location>
</feature>
<dbReference type="SMART" id="SM00787">
    <property type="entry name" value="Spc7"/>
    <property type="match status" value="1"/>
</dbReference>
<evidence type="ECO:0000256" key="2">
    <source>
        <dbReference type="SAM" id="MobiDB-lite"/>
    </source>
</evidence>
<dbReference type="InterPro" id="IPR040850">
    <property type="entry name" value="Knl1_RWD_C"/>
</dbReference>
<dbReference type="GO" id="GO:0007094">
    <property type="term" value="P:mitotic spindle assembly checkpoint signaling"/>
    <property type="evidence" value="ECO:0007669"/>
    <property type="project" value="TreeGrafter"/>
</dbReference>
<protein>
    <recommendedName>
        <fullName evidence="3">Spc7 kinetochore protein domain-containing protein</fullName>
    </recommendedName>
</protein>
<name>A0A9P7ZQI5_9HYPO</name>
<feature type="region of interest" description="Disordered" evidence="2">
    <location>
        <begin position="1"/>
        <end position="83"/>
    </location>
</feature>
<dbReference type="OrthoDB" id="5592879at2759"/>
<keyword evidence="5" id="KW-1185">Reference proteome</keyword>
<dbReference type="InterPro" id="IPR033338">
    <property type="entry name" value="Spc105/Spc7"/>
</dbReference>
<feature type="region of interest" description="Disordered" evidence="2">
    <location>
        <begin position="780"/>
        <end position="919"/>
    </location>
</feature>
<dbReference type="GO" id="GO:0000776">
    <property type="term" value="C:kinetochore"/>
    <property type="evidence" value="ECO:0007669"/>
    <property type="project" value="TreeGrafter"/>
</dbReference>
<feature type="region of interest" description="Disordered" evidence="2">
    <location>
        <begin position="355"/>
        <end position="378"/>
    </location>
</feature>
<dbReference type="GO" id="GO:1990758">
    <property type="term" value="P:mitotic sister chromatid biorientation"/>
    <property type="evidence" value="ECO:0007669"/>
    <property type="project" value="TreeGrafter"/>
</dbReference>
<feature type="compositionally biased region" description="Acidic residues" evidence="2">
    <location>
        <begin position="243"/>
        <end position="267"/>
    </location>
</feature>
<feature type="compositionally biased region" description="Low complexity" evidence="2">
    <location>
        <begin position="355"/>
        <end position="373"/>
    </location>
</feature>